<keyword evidence="3" id="KW-1185">Reference proteome</keyword>
<name>A0ABD2QC51_9PLAT</name>
<sequence>MIVRRLWRTRQPLRSFRKLNKSTACKDMKTYQDTENRAKKFRANSMGYQCSSESESNADLEVLSWFSSSANLSFVFSDAKATDSADCTKNECARKKRLRKDFRIFCNWLDNRSKWKTNDFTGKIVTQNPHRRIKMQNSLLNHLNIHWRQQREVCAATTSKNLKKSHNRRNVGAVSFVYGLIYQAFRILGYLDVNSNPSGILRELDASARSLLLQKGYRTEQQDTVN</sequence>
<dbReference type="AlphaFoldDB" id="A0ABD2QC51"/>
<dbReference type="Proteomes" id="UP001626550">
    <property type="component" value="Unassembled WGS sequence"/>
</dbReference>
<keyword evidence="1" id="KW-1133">Transmembrane helix</keyword>
<keyword evidence="1" id="KW-0472">Membrane</keyword>
<evidence type="ECO:0000313" key="3">
    <source>
        <dbReference type="Proteomes" id="UP001626550"/>
    </source>
</evidence>
<organism evidence="2 3">
    <name type="scientific">Cichlidogyrus casuarinus</name>
    <dbReference type="NCBI Taxonomy" id="1844966"/>
    <lineage>
        <taxon>Eukaryota</taxon>
        <taxon>Metazoa</taxon>
        <taxon>Spiralia</taxon>
        <taxon>Lophotrochozoa</taxon>
        <taxon>Platyhelminthes</taxon>
        <taxon>Monogenea</taxon>
        <taxon>Monopisthocotylea</taxon>
        <taxon>Dactylogyridea</taxon>
        <taxon>Ancyrocephalidae</taxon>
        <taxon>Cichlidogyrus</taxon>
    </lineage>
</organism>
<accession>A0ABD2QC51</accession>
<keyword evidence="1" id="KW-0812">Transmembrane</keyword>
<evidence type="ECO:0000256" key="1">
    <source>
        <dbReference type="SAM" id="Phobius"/>
    </source>
</evidence>
<reference evidence="2 3" key="1">
    <citation type="submission" date="2024-11" db="EMBL/GenBank/DDBJ databases">
        <title>Adaptive evolution of stress response genes in parasites aligns with host niche diversity.</title>
        <authorList>
            <person name="Hahn C."/>
            <person name="Resl P."/>
        </authorList>
    </citation>
    <scope>NUCLEOTIDE SEQUENCE [LARGE SCALE GENOMIC DNA]</scope>
    <source>
        <strain evidence="2">EGGRZ-B1_66</strain>
        <tissue evidence="2">Body</tissue>
    </source>
</reference>
<comment type="caution">
    <text evidence="2">The sequence shown here is derived from an EMBL/GenBank/DDBJ whole genome shotgun (WGS) entry which is preliminary data.</text>
</comment>
<gene>
    <name evidence="2" type="ORF">Ciccas_004215</name>
</gene>
<proteinExistence type="predicted"/>
<feature type="transmembrane region" description="Helical" evidence="1">
    <location>
        <begin position="170"/>
        <end position="191"/>
    </location>
</feature>
<dbReference type="EMBL" id="JBJKFK010000424">
    <property type="protein sequence ID" value="KAL3317130.1"/>
    <property type="molecule type" value="Genomic_DNA"/>
</dbReference>
<evidence type="ECO:0000313" key="2">
    <source>
        <dbReference type="EMBL" id="KAL3317130.1"/>
    </source>
</evidence>
<protein>
    <submittedName>
        <fullName evidence="2">Uncharacterized protein</fullName>
    </submittedName>
</protein>